<sequence>MTLASEKELRLATILYYQVYQQELPLLDYRKQDIQYIITKLQQTLNTGEDLLESQILH</sequence>
<evidence type="ECO:0000313" key="1">
    <source>
        <dbReference type="EMBL" id="MDQ0214114.1"/>
    </source>
</evidence>
<proteinExistence type="predicted"/>
<gene>
    <name evidence="1" type="ORF">J2S13_000510</name>
</gene>
<dbReference type="AlphaFoldDB" id="A0AAJ1SWZ1"/>
<reference evidence="1" key="1">
    <citation type="submission" date="2023-07" db="EMBL/GenBank/DDBJ databases">
        <title>Genomic Encyclopedia of Type Strains, Phase IV (KMG-IV): sequencing the most valuable type-strain genomes for metagenomic binning, comparative biology and taxonomic classification.</title>
        <authorList>
            <person name="Goeker M."/>
        </authorList>
    </citation>
    <scope>NUCLEOTIDE SEQUENCE</scope>
    <source>
        <strain evidence="1">DSM 23947</strain>
    </source>
</reference>
<dbReference type="EMBL" id="JAUSUC010000004">
    <property type="protein sequence ID" value="MDQ0214114.1"/>
    <property type="molecule type" value="Genomic_DNA"/>
</dbReference>
<accession>A0AAJ1SWZ1</accession>
<dbReference type="RefSeq" id="WP_307256105.1">
    <property type="nucleotide sequence ID" value="NZ_JAUSUC010000004.1"/>
</dbReference>
<comment type="caution">
    <text evidence="1">The sequence shown here is derived from an EMBL/GenBank/DDBJ whole genome shotgun (WGS) entry which is preliminary data.</text>
</comment>
<name>A0AAJ1SWZ1_9BACI</name>
<keyword evidence="2" id="KW-1185">Reference proteome</keyword>
<evidence type="ECO:0000313" key="2">
    <source>
        <dbReference type="Proteomes" id="UP001237207"/>
    </source>
</evidence>
<protein>
    <submittedName>
        <fullName evidence="1">Uncharacterized protein</fullName>
    </submittedName>
</protein>
<organism evidence="1 2">
    <name type="scientific">Oikeobacillus pervagus</name>
    <dbReference type="NCBI Taxonomy" id="1325931"/>
    <lineage>
        <taxon>Bacteria</taxon>
        <taxon>Bacillati</taxon>
        <taxon>Bacillota</taxon>
        <taxon>Bacilli</taxon>
        <taxon>Bacillales</taxon>
        <taxon>Bacillaceae</taxon>
        <taxon>Oikeobacillus</taxon>
    </lineage>
</organism>
<dbReference type="Proteomes" id="UP001237207">
    <property type="component" value="Unassembled WGS sequence"/>
</dbReference>